<evidence type="ECO:0000256" key="3">
    <source>
        <dbReference type="ARBA" id="ARBA00022692"/>
    </source>
</evidence>
<keyword evidence="6 10" id="KW-0472">Membrane</keyword>
<dbReference type="HOGENOM" id="CLU_009579_3_3_1"/>
<dbReference type="GO" id="GO:0005886">
    <property type="term" value="C:plasma membrane"/>
    <property type="evidence" value="ECO:0007669"/>
    <property type="project" value="UniProtKB-SubCell"/>
</dbReference>
<keyword evidence="4 10" id="KW-1133">Transmembrane helix</keyword>
<dbReference type="GO" id="GO:0004930">
    <property type="term" value="F:G protein-coupled receptor activity"/>
    <property type="evidence" value="ECO:0007669"/>
    <property type="project" value="UniProtKB-KW"/>
</dbReference>
<dbReference type="EnsemblMetazoa" id="G18052.3">
    <property type="protein sequence ID" value="G18052.3:cds"/>
    <property type="gene ID" value="G18052"/>
</dbReference>
<keyword evidence="3 10" id="KW-0812">Transmembrane</keyword>
<feature type="compositionally biased region" description="Polar residues" evidence="9">
    <location>
        <begin position="331"/>
        <end position="356"/>
    </location>
</feature>
<evidence type="ECO:0000256" key="1">
    <source>
        <dbReference type="ARBA" id="ARBA00004651"/>
    </source>
</evidence>
<keyword evidence="5" id="KW-0297">G-protein coupled receptor</keyword>
<dbReference type="EnsemblMetazoa" id="G18052.4">
    <property type="protein sequence ID" value="G18052.4:cds"/>
    <property type="gene ID" value="G18052"/>
</dbReference>
<reference evidence="13" key="2">
    <citation type="submission" date="2022-08" db="UniProtKB">
        <authorList>
            <consortium name="EnsemblMetazoa"/>
        </authorList>
    </citation>
    <scope>IDENTIFICATION</scope>
    <source>
        <strain evidence="13">05x7-T-G4-1.051#20</strain>
    </source>
</reference>
<evidence type="ECO:0000256" key="4">
    <source>
        <dbReference type="ARBA" id="ARBA00022989"/>
    </source>
</evidence>
<evidence type="ECO:0000256" key="7">
    <source>
        <dbReference type="ARBA" id="ARBA00023170"/>
    </source>
</evidence>
<dbReference type="PANTHER" id="PTHR24228:SF75">
    <property type="entry name" value="G-PROTEIN COUPLED RECEPTORS FAMILY 1 PROFILE DOMAIN-CONTAINING PROTEIN"/>
    <property type="match status" value="1"/>
</dbReference>
<dbReference type="PANTHER" id="PTHR24228">
    <property type="entry name" value="B2 BRADYKININ RECEPTOR/ANGIOTENSIN II RECEPTOR"/>
    <property type="match status" value="1"/>
</dbReference>
<dbReference type="EnsemblMetazoa" id="G18052.1">
    <property type="protein sequence ID" value="G18052.1:cds"/>
    <property type="gene ID" value="G18052"/>
</dbReference>
<dbReference type="PROSITE" id="PS50262">
    <property type="entry name" value="G_PROTEIN_RECEP_F1_2"/>
    <property type="match status" value="1"/>
</dbReference>
<dbReference type="Proteomes" id="UP000005408">
    <property type="component" value="Unassembled WGS sequence"/>
</dbReference>
<gene>
    <name evidence="12" type="ORF">CGI_10018656</name>
</gene>
<dbReference type="OMA" id="TFPYTVV"/>
<feature type="transmembrane region" description="Helical" evidence="10">
    <location>
        <begin position="152"/>
        <end position="174"/>
    </location>
</feature>
<feature type="transmembrane region" description="Helical" evidence="10">
    <location>
        <begin position="282"/>
        <end position="302"/>
    </location>
</feature>
<feature type="transmembrane region" description="Helical" evidence="10">
    <location>
        <begin position="194"/>
        <end position="223"/>
    </location>
</feature>
<evidence type="ECO:0000256" key="2">
    <source>
        <dbReference type="ARBA" id="ARBA00022475"/>
    </source>
</evidence>
<feature type="transmembrane region" description="Helical" evidence="10">
    <location>
        <begin position="111"/>
        <end position="131"/>
    </location>
</feature>
<reference evidence="12" key="1">
    <citation type="journal article" date="2012" name="Nature">
        <title>The oyster genome reveals stress adaptation and complexity of shell formation.</title>
        <authorList>
            <person name="Zhang G."/>
            <person name="Fang X."/>
            <person name="Guo X."/>
            <person name="Li L."/>
            <person name="Luo R."/>
            <person name="Xu F."/>
            <person name="Yang P."/>
            <person name="Zhang L."/>
            <person name="Wang X."/>
            <person name="Qi H."/>
            <person name="Xiong Z."/>
            <person name="Que H."/>
            <person name="Xie Y."/>
            <person name="Holland P.W."/>
            <person name="Paps J."/>
            <person name="Zhu Y."/>
            <person name="Wu F."/>
            <person name="Chen Y."/>
            <person name="Wang J."/>
            <person name="Peng C."/>
            <person name="Meng J."/>
            <person name="Yang L."/>
            <person name="Liu J."/>
            <person name="Wen B."/>
            <person name="Zhang N."/>
            <person name="Huang Z."/>
            <person name="Zhu Q."/>
            <person name="Feng Y."/>
            <person name="Mount A."/>
            <person name="Hedgecock D."/>
            <person name="Xu Z."/>
            <person name="Liu Y."/>
            <person name="Domazet-Loso T."/>
            <person name="Du Y."/>
            <person name="Sun X."/>
            <person name="Zhang S."/>
            <person name="Liu B."/>
            <person name="Cheng P."/>
            <person name="Jiang X."/>
            <person name="Li J."/>
            <person name="Fan D."/>
            <person name="Wang W."/>
            <person name="Fu W."/>
            <person name="Wang T."/>
            <person name="Wang B."/>
            <person name="Zhang J."/>
            <person name="Peng Z."/>
            <person name="Li Y."/>
            <person name="Li N."/>
            <person name="Wang J."/>
            <person name="Chen M."/>
            <person name="He Y."/>
            <person name="Tan F."/>
            <person name="Song X."/>
            <person name="Zheng Q."/>
            <person name="Huang R."/>
            <person name="Yang H."/>
            <person name="Du X."/>
            <person name="Chen L."/>
            <person name="Yang M."/>
            <person name="Gaffney P.M."/>
            <person name="Wang S."/>
            <person name="Luo L."/>
            <person name="She Z."/>
            <person name="Ming Y."/>
            <person name="Huang W."/>
            <person name="Zhang S."/>
            <person name="Huang B."/>
            <person name="Zhang Y."/>
            <person name="Qu T."/>
            <person name="Ni P."/>
            <person name="Miao G."/>
            <person name="Wang J."/>
            <person name="Wang Q."/>
            <person name="Steinberg C.E."/>
            <person name="Wang H."/>
            <person name="Li N."/>
            <person name="Qian L."/>
            <person name="Zhang G."/>
            <person name="Li Y."/>
            <person name="Yang H."/>
            <person name="Liu X."/>
            <person name="Wang J."/>
            <person name="Yin Y."/>
            <person name="Wang J."/>
        </authorList>
    </citation>
    <scope>NUCLEOTIDE SEQUENCE [LARGE SCALE GENOMIC DNA]</scope>
    <source>
        <strain evidence="12">05x7-T-G4-1.051#20</strain>
    </source>
</reference>
<accession>K1QPL2</accession>
<dbReference type="InterPro" id="IPR017452">
    <property type="entry name" value="GPCR_Rhodpsn_7TM"/>
</dbReference>
<dbReference type="OrthoDB" id="10044919at2759"/>
<evidence type="ECO:0000313" key="13">
    <source>
        <dbReference type="EnsemblMetazoa" id="G18052.1:cds"/>
    </source>
</evidence>
<protein>
    <submittedName>
        <fullName evidence="13">G_PROTEIN_RECEP_F1_2 domain-containing protein</fullName>
    </submittedName>
    <submittedName>
        <fullName evidence="12">Melatonin receptor type 1B</fullName>
    </submittedName>
</protein>
<proteinExistence type="predicted"/>
<dbReference type="InterPro" id="IPR000276">
    <property type="entry name" value="GPCR_Rhodpsn"/>
</dbReference>
<dbReference type="EMBL" id="JH818918">
    <property type="protein sequence ID" value="EKC35788.1"/>
    <property type="molecule type" value="Genomic_DNA"/>
</dbReference>
<keyword evidence="7 12" id="KW-0675">Receptor</keyword>
<keyword evidence="8" id="KW-0807">Transducer</keyword>
<comment type="subcellular location">
    <subcellularLocation>
        <location evidence="1">Cell membrane</location>
        <topology evidence="1">Multi-pass membrane protein</topology>
    </subcellularLocation>
</comment>
<evidence type="ECO:0000256" key="8">
    <source>
        <dbReference type="ARBA" id="ARBA00023224"/>
    </source>
</evidence>
<organism evidence="12">
    <name type="scientific">Magallana gigas</name>
    <name type="common">Pacific oyster</name>
    <name type="synonym">Crassostrea gigas</name>
    <dbReference type="NCBI Taxonomy" id="29159"/>
    <lineage>
        <taxon>Eukaryota</taxon>
        <taxon>Metazoa</taxon>
        <taxon>Spiralia</taxon>
        <taxon>Lophotrochozoa</taxon>
        <taxon>Mollusca</taxon>
        <taxon>Bivalvia</taxon>
        <taxon>Autobranchia</taxon>
        <taxon>Pteriomorphia</taxon>
        <taxon>Ostreida</taxon>
        <taxon>Ostreoidea</taxon>
        <taxon>Ostreidae</taxon>
        <taxon>Magallana</taxon>
    </lineage>
</organism>
<evidence type="ECO:0000256" key="5">
    <source>
        <dbReference type="ARBA" id="ARBA00023040"/>
    </source>
</evidence>
<evidence type="ECO:0000259" key="11">
    <source>
        <dbReference type="PROSITE" id="PS50262"/>
    </source>
</evidence>
<dbReference type="PRINTS" id="PR00237">
    <property type="entry name" value="GPCRRHODOPSN"/>
</dbReference>
<dbReference type="SMART" id="SM01381">
    <property type="entry name" value="7TM_GPCR_Srsx"/>
    <property type="match status" value="1"/>
</dbReference>
<evidence type="ECO:0000256" key="9">
    <source>
        <dbReference type="SAM" id="MobiDB-lite"/>
    </source>
</evidence>
<evidence type="ECO:0000313" key="14">
    <source>
        <dbReference type="Proteomes" id="UP000005408"/>
    </source>
</evidence>
<dbReference type="AlphaFoldDB" id="K1QPL2"/>
<name>K1QPL2_MAGGI</name>
<dbReference type="CDD" id="cd00637">
    <property type="entry name" value="7tm_classA_rhodopsin-like"/>
    <property type="match status" value="1"/>
</dbReference>
<dbReference type="SUPFAM" id="SSF81321">
    <property type="entry name" value="Family A G protein-coupled receptor-like"/>
    <property type="match status" value="1"/>
</dbReference>
<dbReference type="Gene3D" id="1.20.1070.10">
    <property type="entry name" value="Rhodopsin 7-helix transmembrane proteins"/>
    <property type="match status" value="1"/>
</dbReference>
<evidence type="ECO:0000313" key="12">
    <source>
        <dbReference type="EMBL" id="EKC35788.1"/>
    </source>
</evidence>
<feature type="compositionally biased region" description="Basic and acidic residues" evidence="9">
    <location>
        <begin position="360"/>
        <end position="375"/>
    </location>
</feature>
<dbReference type="Pfam" id="PF00001">
    <property type="entry name" value="7tm_1"/>
    <property type="match status" value="1"/>
</dbReference>
<keyword evidence="2" id="KW-1003">Cell membrane</keyword>
<feature type="region of interest" description="Disordered" evidence="9">
    <location>
        <begin position="331"/>
        <end position="375"/>
    </location>
</feature>
<evidence type="ECO:0000256" key="6">
    <source>
        <dbReference type="ARBA" id="ARBA00023136"/>
    </source>
</evidence>
<feature type="transmembrane region" description="Helical" evidence="10">
    <location>
        <begin position="244"/>
        <end position="270"/>
    </location>
</feature>
<feature type="transmembrane region" description="Helical" evidence="10">
    <location>
        <begin position="32"/>
        <end position="58"/>
    </location>
</feature>
<feature type="domain" description="G-protein coupled receptors family 1 profile" evidence="11">
    <location>
        <begin position="50"/>
        <end position="299"/>
    </location>
</feature>
<sequence>MNLSNDTTSAIPGFSDPGLFDRYQFLTESPGVAISVIVILLLAGLVGTCGNILILLALCVMKNMKSLESIFIANLAISDMYVTLVADGMSIVAKLEGENFFSLYPGLCQFIAYGCTMSCVNSLGTIALMSFNRYIFICHHQYYDKIFKKPTCILMCLSLYSVGLLLVLLNLAGIGDHSFDRKSLECIWDRMATYYYTVVFSVTLVWIPVLVTGFSYLNIYIMVTKSTKRMKKHQVRDQPSKSSISLARTLFIIYAVFATCWIPYALIIVVDRNDTFPHEAHLYVTVFAHLHPSINWLVYYFTNTKFRRAFDKIAGLHRVFGLCRRQPPESIDSTGVLSTSDSHPKNKNTSLATMSSGDDFPSKDIPTKDSVDSYM</sequence>
<feature type="transmembrane region" description="Helical" evidence="10">
    <location>
        <begin position="70"/>
        <end position="91"/>
    </location>
</feature>
<evidence type="ECO:0000256" key="10">
    <source>
        <dbReference type="SAM" id="Phobius"/>
    </source>
</evidence>
<keyword evidence="14" id="KW-1185">Reference proteome</keyword>